<dbReference type="OrthoDB" id="1096772at2759"/>
<dbReference type="PANTHER" id="PTHR31286:SF99">
    <property type="entry name" value="DUF4283 DOMAIN-CONTAINING PROTEIN"/>
    <property type="match status" value="1"/>
</dbReference>
<evidence type="ECO:0000313" key="2">
    <source>
        <dbReference type="Proteomes" id="UP000829196"/>
    </source>
</evidence>
<proteinExistence type="predicted"/>
<accession>A0A8T3B3B5</accession>
<name>A0A8T3B3B5_DENNO</name>
<sequence length="177" mass="19813">MESVLNSGPWYVNKCIVGLDKWSPNFDPSSLKGLIAPVWIRLPNLPLQSWNRVNVCRIASMVGKPFLIDENMFQWGRREFARVCVKINLDEKLLQGVWVEGSMGKFFQKICYKRIPHIYFKCDKVGHVEKACSNLSFGVVPSNGEFQVVNGNGKLTGSRGISNLEEGNQSNANGGGY</sequence>
<evidence type="ECO:0000313" key="1">
    <source>
        <dbReference type="EMBL" id="KAI0502598.1"/>
    </source>
</evidence>
<evidence type="ECO:0008006" key="3">
    <source>
        <dbReference type="Google" id="ProtNLM"/>
    </source>
</evidence>
<reference evidence="1" key="1">
    <citation type="journal article" date="2022" name="Front. Genet.">
        <title>Chromosome-Scale Assembly of the Dendrobium nobile Genome Provides Insights Into the Molecular Mechanism of the Biosynthesis of the Medicinal Active Ingredient of Dendrobium.</title>
        <authorList>
            <person name="Xu Q."/>
            <person name="Niu S.-C."/>
            <person name="Li K.-L."/>
            <person name="Zheng P.-J."/>
            <person name="Zhang X.-J."/>
            <person name="Jia Y."/>
            <person name="Liu Y."/>
            <person name="Niu Y.-X."/>
            <person name="Yu L.-H."/>
            <person name="Chen D.-F."/>
            <person name="Zhang G.-Q."/>
        </authorList>
    </citation>
    <scope>NUCLEOTIDE SEQUENCE</scope>
    <source>
        <tissue evidence="1">Leaf</tissue>
    </source>
</reference>
<protein>
    <recommendedName>
        <fullName evidence="3">DUF4283 domain-containing protein</fullName>
    </recommendedName>
</protein>
<dbReference type="EMBL" id="JAGYWB010000012">
    <property type="protein sequence ID" value="KAI0502598.1"/>
    <property type="molecule type" value="Genomic_DNA"/>
</dbReference>
<gene>
    <name evidence="1" type="ORF">KFK09_017552</name>
</gene>
<comment type="caution">
    <text evidence="1">The sequence shown here is derived from an EMBL/GenBank/DDBJ whole genome shotgun (WGS) entry which is preliminary data.</text>
</comment>
<keyword evidence="2" id="KW-1185">Reference proteome</keyword>
<dbReference type="PANTHER" id="PTHR31286">
    <property type="entry name" value="GLYCINE-RICH CELL WALL STRUCTURAL PROTEIN 1.8-LIKE"/>
    <property type="match status" value="1"/>
</dbReference>
<dbReference type="InterPro" id="IPR040256">
    <property type="entry name" value="At4g02000-like"/>
</dbReference>
<organism evidence="1 2">
    <name type="scientific">Dendrobium nobile</name>
    <name type="common">Orchid</name>
    <dbReference type="NCBI Taxonomy" id="94219"/>
    <lineage>
        <taxon>Eukaryota</taxon>
        <taxon>Viridiplantae</taxon>
        <taxon>Streptophyta</taxon>
        <taxon>Embryophyta</taxon>
        <taxon>Tracheophyta</taxon>
        <taxon>Spermatophyta</taxon>
        <taxon>Magnoliopsida</taxon>
        <taxon>Liliopsida</taxon>
        <taxon>Asparagales</taxon>
        <taxon>Orchidaceae</taxon>
        <taxon>Epidendroideae</taxon>
        <taxon>Malaxideae</taxon>
        <taxon>Dendrobiinae</taxon>
        <taxon>Dendrobium</taxon>
    </lineage>
</organism>
<dbReference type="Proteomes" id="UP000829196">
    <property type="component" value="Unassembled WGS sequence"/>
</dbReference>
<dbReference type="AlphaFoldDB" id="A0A8T3B3B5"/>